<dbReference type="GO" id="GO:0016853">
    <property type="term" value="F:isomerase activity"/>
    <property type="evidence" value="ECO:0007669"/>
    <property type="project" value="UniProtKB-KW"/>
</dbReference>
<dbReference type="RefSeq" id="WP_377610311.1">
    <property type="nucleotide sequence ID" value="NZ_JBHUPA010000006.1"/>
</dbReference>
<dbReference type="Proteomes" id="UP001597560">
    <property type="component" value="Unassembled WGS sequence"/>
</dbReference>
<protein>
    <submittedName>
        <fullName evidence="2">Sugar phosphate isomerase/epimerase family protein</fullName>
    </submittedName>
</protein>
<gene>
    <name evidence="2" type="ORF">ACFS6J_09730</name>
</gene>
<dbReference type="Gene3D" id="3.20.20.150">
    <property type="entry name" value="Divalent-metal-dependent TIM barrel enzymes"/>
    <property type="match status" value="1"/>
</dbReference>
<keyword evidence="2" id="KW-0413">Isomerase</keyword>
<reference evidence="3" key="1">
    <citation type="journal article" date="2019" name="Int. J. Syst. Evol. Microbiol.">
        <title>The Global Catalogue of Microorganisms (GCM) 10K type strain sequencing project: providing services to taxonomists for standard genome sequencing and annotation.</title>
        <authorList>
            <consortium name="The Broad Institute Genomics Platform"/>
            <consortium name="The Broad Institute Genome Sequencing Center for Infectious Disease"/>
            <person name="Wu L."/>
            <person name="Ma J."/>
        </authorList>
    </citation>
    <scope>NUCLEOTIDE SEQUENCE [LARGE SCALE GENOMIC DNA]</scope>
    <source>
        <strain evidence="3">KCTC 23098</strain>
    </source>
</reference>
<name>A0ABW6AXZ6_9SPHI</name>
<dbReference type="PANTHER" id="PTHR12110:SF53">
    <property type="entry name" value="BLR5974 PROTEIN"/>
    <property type="match status" value="1"/>
</dbReference>
<accession>A0ABW6AXZ6</accession>
<dbReference type="SUPFAM" id="SSF51658">
    <property type="entry name" value="Xylose isomerase-like"/>
    <property type="match status" value="1"/>
</dbReference>
<dbReference type="InterPro" id="IPR013022">
    <property type="entry name" value="Xyl_isomerase-like_TIM-brl"/>
</dbReference>
<evidence type="ECO:0000313" key="2">
    <source>
        <dbReference type="EMBL" id="MFD2962063.1"/>
    </source>
</evidence>
<dbReference type="InterPro" id="IPR036237">
    <property type="entry name" value="Xyl_isomerase-like_sf"/>
</dbReference>
<proteinExistence type="predicted"/>
<organism evidence="2 3">
    <name type="scientific">Olivibacter jilunii</name>
    <dbReference type="NCBI Taxonomy" id="985016"/>
    <lineage>
        <taxon>Bacteria</taxon>
        <taxon>Pseudomonadati</taxon>
        <taxon>Bacteroidota</taxon>
        <taxon>Sphingobacteriia</taxon>
        <taxon>Sphingobacteriales</taxon>
        <taxon>Sphingobacteriaceae</taxon>
        <taxon>Olivibacter</taxon>
    </lineage>
</organism>
<dbReference type="EMBL" id="JBHUPA010000006">
    <property type="protein sequence ID" value="MFD2962063.1"/>
    <property type="molecule type" value="Genomic_DNA"/>
</dbReference>
<sequence length="288" mass="33166">MKIGIDSYCFHRLFGEVYPMQDEPDQRLSFETFLAQLDEFEIDGVSLESCFIPRFNPEYLKAVKQQLDNLGLDRVYAWGHPDGLEGGKNLKALDELIEHIEYAHQIGASVMRVVGSSLQFRFEDHRKQLDLLTEQFEQAVKVAKKYDIKLAVENHIDFNAEEILELVKRIDSKYFGVNFDTGNFLRVLDDPIQAMQKLAPYVYATHIKDLLPVKGVPVNEWYFFSCVPTGEGLIDNAALARILQAQDYQGFLAVEIDCLHPKYTNREREVVNQSIETLKHITKQIIYG</sequence>
<keyword evidence="3" id="KW-1185">Reference proteome</keyword>
<comment type="caution">
    <text evidence="2">The sequence shown here is derived from an EMBL/GenBank/DDBJ whole genome shotgun (WGS) entry which is preliminary data.</text>
</comment>
<dbReference type="InterPro" id="IPR050312">
    <property type="entry name" value="IolE/XylAMocC-like"/>
</dbReference>
<dbReference type="Pfam" id="PF01261">
    <property type="entry name" value="AP_endonuc_2"/>
    <property type="match status" value="1"/>
</dbReference>
<evidence type="ECO:0000259" key="1">
    <source>
        <dbReference type="Pfam" id="PF01261"/>
    </source>
</evidence>
<evidence type="ECO:0000313" key="3">
    <source>
        <dbReference type="Proteomes" id="UP001597560"/>
    </source>
</evidence>
<dbReference type="PANTHER" id="PTHR12110">
    <property type="entry name" value="HYDROXYPYRUVATE ISOMERASE"/>
    <property type="match status" value="1"/>
</dbReference>
<feature type="domain" description="Xylose isomerase-like TIM barrel" evidence="1">
    <location>
        <begin position="39"/>
        <end position="278"/>
    </location>
</feature>